<dbReference type="EMBL" id="JACIDY010000004">
    <property type="protein sequence ID" value="MBB3940373.1"/>
    <property type="molecule type" value="Genomic_DNA"/>
</dbReference>
<protein>
    <submittedName>
        <fullName evidence="4">Uncharacterized protein YbjT (DUF2867 family)</fullName>
    </submittedName>
</protein>
<keyword evidence="5" id="KW-1185">Reference proteome</keyword>
<dbReference type="CDD" id="cd05251">
    <property type="entry name" value="NmrA_like_SDR_a"/>
    <property type="match status" value="1"/>
</dbReference>
<comment type="similarity">
    <text evidence="1">Belongs to the NmrA-type oxidoreductase family.</text>
</comment>
<gene>
    <name evidence="4" type="ORF">GGR39_002030</name>
</gene>
<reference evidence="4 5" key="1">
    <citation type="submission" date="2020-08" db="EMBL/GenBank/DDBJ databases">
        <title>Genomic Encyclopedia of Type Strains, Phase IV (KMG-IV): sequencing the most valuable type-strain genomes for metagenomic binning, comparative biology and taxonomic classification.</title>
        <authorList>
            <person name="Goeker M."/>
        </authorList>
    </citation>
    <scope>NUCLEOTIDE SEQUENCE [LARGE SCALE GENOMIC DNA]</scope>
    <source>
        <strain evidence="4 5">DSM 27568</strain>
    </source>
</reference>
<evidence type="ECO:0000259" key="3">
    <source>
        <dbReference type="Pfam" id="PF05368"/>
    </source>
</evidence>
<sequence>MTANLILVTGATGAQGGATVDALLDAGFKVRAMSRNPDSQAARDLAGRGVDVVQGDFDDKESLAAAMSGVTGVFSVQMPPMPDDLESELRTGRQLVEAARVAGVQTFVHTSVARAGDQANFVGWDTNRWWPDYWNSKSGVNDIVRSAGFPFWVVLKPAFMMDNFIPPKVTWMFPSLIKGSVDTAMSADTRLDLIAAADIGRFAAAAFADPARFNGQEIDLAAESLTMAEVAAVIADVTGRPVRSSSLSGKEAVAAGNHAGLVESQKWASVEGYKVDLAKARSHGIKLESFADWAKRHDKAFQVKLA</sequence>
<feature type="domain" description="NmrA-like" evidence="3">
    <location>
        <begin position="4"/>
        <end position="250"/>
    </location>
</feature>
<evidence type="ECO:0000256" key="1">
    <source>
        <dbReference type="ARBA" id="ARBA00006328"/>
    </source>
</evidence>
<comment type="caution">
    <text evidence="4">The sequence shown here is derived from an EMBL/GenBank/DDBJ whole genome shotgun (WGS) entry which is preliminary data.</text>
</comment>
<dbReference type="InterPro" id="IPR051164">
    <property type="entry name" value="NmrA-like_oxidored"/>
</dbReference>
<dbReference type="InterPro" id="IPR008030">
    <property type="entry name" value="NmrA-like"/>
</dbReference>
<dbReference type="PANTHER" id="PTHR42748:SF7">
    <property type="entry name" value="NMRA LIKE REDOX SENSOR 1-RELATED"/>
    <property type="match status" value="1"/>
</dbReference>
<accession>A0A7W6BYR2</accession>
<dbReference type="PANTHER" id="PTHR42748">
    <property type="entry name" value="NITROGEN METABOLITE REPRESSION PROTEIN NMRA FAMILY MEMBER"/>
    <property type="match status" value="1"/>
</dbReference>
<dbReference type="InterPro" id="IPR036291">
    <property type="entry name" value="NAD(P)-bd_dom_sf"/>
</dbReference>
<dbReference type="AlphaFoldDB" id="A0A7W6BYR2"/>
<proteinExistence type="inferred from homology"/>
<organism evidence="4 5">
    <name type="scientific">Novosphingobium fluoreni</name>
    <dbReference type="NCBI Taxonomy" id="1391222"/>
    <lineage>
        <taxon>Bacteria</taxon>
        <taxon>Pseudomonadati</taxon>
        <taxon>Pseudomonadota</taxon>
        <taxon>Alphaproteobacteria</taxon>
        <taxon>Sphingomonadales</taxon>
        <taxon>Sphingomonadaceae</taxon>
        <taxon>Novosphingobium</taxon>
    </lineage>
</organism>
<dbReference type="RefSeq" id="WP_183616993.1">
    <property type="nucleotide sequence ID" value="NZ_JACIDY010000004.1"/>
</dbReference>
<dbReference type="Gene3D" id="3.90.25.10">
    <property type="entry name" value="UDP-galactose 4-epimerase, domain 1"/>
    <property type="match status" value="1"/>
</dbReference>
<evidence type="ECO:0000313" key="5">
    <source>
        <dbReference type="Proteomes" id="UP000561459"/>
    </source>
</evidence>
<dbReference type="Proteomes" id="UP000561459">
    <property type="component" value="Unassembled WGS sequence"/>
</dbReference>
<keyword evidence="2" id="KW-0521">NADP</keyword>
<evidence type="ECO:0000313" key="4">
    <source>
        <dbReference type="EMBL" id="MBB3940373.1"/>
    </source>
</evidence>
<evidence type="ECO:0000256" key="2">
    <source>
        <dbReference type="ARBA" id="ARBA00022857"/>
    </source>
</evidence>
<dbReference type="Pfam" id="PF05368">
    <property type="entry name" value="NmrA"/>
    <property type="match status" value="1"/>
</dbReference>
<name>A0A7W6BYR2_9SPHN</name>
<dbReference type="SUPFAM" id="SSF51735">
    <property type="entry name" value="NAD(P)-binding Rossmann-fold domains"/>
    <property type="match status" value="1"/>
</dbReference>
<dbReference type="Gene3D" id="3.40.50.720">
    <property type="entry name" value="NAD(P)-binding Rossmann-like Domain"/>
    <property type="match status" value="1"/>
</dbReference>